<keyword evidence="13" id="KW-1185">Reference proteome</keyword>
<keyword evidence="10" id="KW-0732">Signal</keyword>
<evidence type="ECO:0000256" key="1">
    <source>
        <dbReference type="ARBA" id="ARBA00004752"/>
    </source>
</evidence>
<dbReference type="GO" id="GO:0018104">
    <property type="term" value="P:peptidoglycan-protein cross-linking"/>
    <property type="evidence" value="ECO:0007669"/>
    <property type="project" value="TreeGrafter"/>
</dbReference>
<dbReference type="InterPro" id="IPR038063">
    <property type="entry name" value="Transpep_catalytic_dom"/>
</dbReference>
<keyword evidence="3" id="KW-0328">Glycosyltransferase</keyword>
<keyword evidence="5" id="KW-0378">Hydrolase</keyword>
<keyword evidence="6 9" id="KW-0133">Cell shape</keyword>
<evidence type="ECO:0000256" key="3">
    <source>
        <dbReference type="ARBA" id="ARBA00022676"/>
    </source>
</evidence>
<dbReference type="Pfam" id="PF03734">
    <property type="entry name" value="YkuD"/>
    <property type="match status" value="1"/>
</dbReference>
<evidence type="ECO:0000313" key="12">
    <source>
        <dbReference type="EMBL" id="MBT9289346.1"/>
    </source>
</evidence>
<comment type="caution">
    <text evidence="12">The sequence shown here is derived from an EMBL/GenBank/DDBJ whole genome shotgun (WGS) entry which is preliminary data.</text>
</comment>
<dbReference type="Gene3D" id="2.40.440.10">
    <property type="entry name" value="L,D-transpeptidase catalytic domain-like"/>
    <property type="match status" value="1"/>
</dbReference>
<evidence type="ECO:0000256" key="5">
    <source>
        <dbReference type="ARBA" id="ARBA00022801"/>
    </source>
</evidence>
<dbReference type="InterPro" id="IPR005490">
    <property type="entry name" value="LD_TPept_cat_dom"/>
</dbReference>
<dbReference type="GO" id="GO:0071972">
    <property type="term" value="F:peptidoglycan L,D-transpeptidase activity"/>
    <property type="evidence" value="ECO:0007669"/>
    <property type="project" value="TreeGrafter"/>
</dbReference>
<name>A0A947D4D0_9HYPH</name>
<evidence type="ECO:0000256" key="8">
    <source>
        <dbReference type="ARBA" id="ARBA00023316"/>
    </source>
</evidence>
<gene>
    <name evidence="12" type="ORF">KL771_07780</name>
</gene>
<dbReference type="GO" id="GO:0005576">
    <property type="term" value="C:extracellular region"/>
    <property type="evidence" value="ECO:0007669"/>
    <property type="project" value="TreeGrafter"/>
</dbReference>
<comment type="similarity">
    <text evidence="2">Belongs to the YkuD family.</text>
</comment>
<evidence type="ECO:0000256" key="2">
    <source>
        <dbReference type="ARBA" id="ARBA00005992"/>
    </source>
</evidence>
<dbReference type="GO" id="GO:0016757">
    <property type="term" value="F:glycosyltransferase activity"/>
    <property type="evidence" value="ECO:0007669"/>
    <property type="project" value="UniProtKB-KW"/>
</dbReference>
<feature type="chain" id="PRO_5037786930" evidence="10">
    <location>
        <begin position="32"/>
        <end position="282"/>
    </location>
</feature>
<feature type="active site" description="Nucleophile" evidence="9">
    <location>
        <position position="258"/>
    </location>
</feature>
<dbReference type="FunFam" id="2.40.440.10:FF:000002">
    <property type="entry name" value="L,D-transpeptidase ErfK/SrfK"/>
    <property type="match status" value="1"/>
</dbReference>
<comment type="pathway">
    <text evidence="1 9">Cell wall biogenesis; peptidoglycan biosynthesis.</text>
</comment>
<evidence type="ECO:0000313" key="13">
    <source>
        <dbReference type="Proteomes" id="UP000766595"/>
    </source>
</evidence>
<reference evidence="12 13" key="1">
    <citation type="submission" date="2021-06" db="EMBL/GenBank/DDBJ databases">
        <authorList>
            <person name="Grouzdev D.S."/>
            <person name="Koziaeva V."/>
        </authorList>
    </citation>
    <scope>NUCLEOTIDE SEQUENCE [LARGE SCALE GENOMIC DNA]</scope>
    <source>
        <strain evidence="12 13">22</strain>
    </source>
</reference>
<dbReference type="InterPro" id="IPR050979">
    <property type="entry name" value="LD-transpeptidase"/>
</dbReference>
<feature type="active site" description="Proton donor/acceptor" evidence="9">
    <location>
        <position position="242"/>
    </location>
</feature>
<accession>A0A947D4D0</accession>
<dbReference type="PROSITE" id="PS52029">
    <property type="entry name" value="LD_TPASE"/>
    <property type="match status" value="1"/>
</dbReference>
<protein>
    <submittedName>
        <fullName evidence="12">L,D-transpeptidase</fullName>
    </submittedName>
</protein>
<evidence type="ECO:0000256" key="6">
    <source>
        <dbReference type="ARBA" id="ARBA00022960"/>
    </source>
</evidence>
<dbReference type="EMBL" id="JAHHZF010000003">
    <property type="protein sequence ID" value="MBT9289346.1"/>
    <property type="molecule type" value="Genomic_DNA"/>
</dbReference>
<dbReference type="SUPFAM" id="SSF141523">
    <property type="entry name" value="L,D-transpeptidase catalytic domain-like"/>
    <property type="match status" value="1"/>
</dbReference>
<evidence type="ECO:0000256" key="7">
    <source>
        <dbReference type="ARBA" id="ARBA00022984"/>
    </source>
</evidence>
<dbReference type="RefSeq" id="WP_261967977.1">
    <property type="nucleotide sequence ID" value="NZ_JAHHZF010000003.1"/>
</dbReference>
<evidence type="ECO:0000256" key="9">
    <source>
        <dbReference type="PROSITE-ProRule" id="PRU01373"/>
    </source>
</evidence>
<dbReference type="PANTHER" id="PTHR30582">
    <property type="entry name" value="L,D-TRANSPEPTIDASE"/>
    <property type="match status" value="1"/>
</dbReference>
<evidence type="ECO:0000256" key="4">
    <source>
        <dbReference type="ARBA" id="ARBA00022679"/>
    </source>
</evidence>
<proteinExistence type="inferred from homology"/>
<keyword evidence="7 9" id="KW-0573">Peptidoglycan synthesis</keyword>
<sequence>MPHDRAVLLALTGLATLGAGLVLSGAAPATAQDSRFAPRPPVVLSPNLTEPWMLQLRPRYRDMTDAALPAPAAVATPAPIAIAAPAATPEPGPVAVSAPAPGTGFFAAFGLAPTPESHVDRQVPAPAARRAVREVRDEFLPTVVPYRGPHTPGTIVIDTNARHLFLVQEGGTARRYGVGVGRPGFEWAGEHRVTRKAEWPSWRPPAEMLKRQPKLPRFMEGGPGNPLGARAMYLGSSMYRIHGSNEPWTIGQAVSSGCIRMRNEDVTDLYERVKVGTRVIVM</sequence>
<feature type="domain" description="L,D-TPase catalytic" evidence="11">
    <location>
        <begin position="153"/>
        <end position="282"/>
    </location>
</feature>
<evidence type="ECO:0000259" key="11">
    <source>
        <dbReference type="PROSITE" id="PS52029"/>
    </source>
</evidence>
<organism evidence="12 13">
    <name type="scientific">Prosthecodimorpha staleyi</name>
    <dbReference type="NCBI Taxonomy" id="2840188"/>
    <lineage>
        <taxon>Bacteria</taxon>
        <taxon>Pseudomonadati</taxon>
        <taxon>Pseudomonadota</taxon>
        <taxon>Alphaproteobacteria</taxon>
        <taxon>Hyphomicrobiales</taxon>
        <taxon>Ancalomicrobiaceae</taxon>
        <taxon>Prosthecodimorpha</taxon>
    </lineage>
</organism>
<feature type="signal peptide" evidence="10">
    <location>
        <begin position="1"/>
        <end position="31"/>
    </location>
</feature>
<dbReference type="AlphaFoldDB" id="A0A947D4D0"/>
<keyword evidence="8 9" id="KW-0961">Cell wall biogenesis/degradation</keyword>
<dbReference type="GO" id="GO:0071555">
    <property type="term" value="P:cell wall organization"/>
    <property type="evidence" value="ECO:0007669"/>
    <property type="project" value="UniProtKB-UniRule"/>
</dbReference>
<dbReference type="GO" id="GO:0008360">
    <property type="term" value="P:regulation of cell shape"/>
    <property type="evidence" value="ECO:0007669"/>
    <property type="project" value="UniProtKB-UniRule"/>
</dbReference>
<keyword evidence="4" id="KW-0808">Transferase</keyword>
<dbReference type="Proteomes" id="UP000766595">
    <property type="component" value="Unassembled WGS sequence"/>
</dbReference>
<evidence type="ECO:0000256" key="10">
    <source>
        <dbReference type="SAM" id="SignalP"/>
    </source>
</evidence>
<dbReference type="CDD" id="cd16913">
    <property type="entry name" value="YkuD_like"/>
    <property type="match status" value="1"/>
</dbReference>
<dbReference type="PANTHER" id="PTHR30582:SF24">
    <property type="entry name" value="L,D-TRANSPEPTIDASE ERFK_SRFK-RELATED"/>
    <property type="match status" value="1"/>
</dbReference>